<dbReference type="AlphaFoldDB" id="A0A267EFC3"/>
<evidence type="ECO:0000313" key="2">
    <source>
        <dbReference type="EMBL" id="PAA59614.1"/>
    </source>
</evidence>
<proteinExistence type="predicted"/>
<feature type="region of interest" description="Disordered" evidence="1">
    <location>
        <begin position="299"/>
        <end position="497"/>
    </location>
</feature>
<name>A0A267EFC3_9PLAT</name>
<reference evidence="2 3" key="1">
    <citation type="submission" date="2017-06" db="EMBL/GenBank/DDBJ databases">
        <title>A platform for efficient transgenesis in Macrostomum lignano, a flatworm model organism for stem cell research.</title>
        <authorList>
            <person name="Berezikov E."/>
        </authorList>
    </citation>
    <scope>NUCLEOTIDE SEQUENCE [LARGE SCALE GENOMIC DNA]</scope>
    <source>
        <strain evidence="2">DV1</strain>
        <tissue evidence="2">Whole organism</tissue>
    </source>
</reference>
<keyword evidence="3" id="KW-1185">Reference proteome</keyword>
<sequence length="497" mass="51896">MDPSPQADVQKLQDLVRKLEEQNDRIRSQQQQQQQQQQLSPTVKFPPPPESPPHHQHRQGSPSANSQAGSHSARHRRISFSEWDLDPAAAGGDEEQWLFRSQHLSSSLAAARGGQRPLPTLDWLAGSASGADGYTTPDAGQHLRHKRGGSSLLAKLNELALIGRLAPCSPASPVAPAAATEFNSPSAAGSDERQRPDGQSSLYRQLNSPAAAVSSASGNNGYSSASGASPGFDSRTFRRPHSRGVSAGTAPIGAGGGGGGYEDSADGGIGASTSSQERLHDLTDVQIVAKMQIDALRQQVSRSRSQQSIASSTGSTDDLAASQPHQQQSHQLAVGAAGPAGLHHSAPESGHQRQRRTLPARPAQHQLQHQRPSSAMGQAYRGASAASAQQQQQYHHQQQVLAQSALPSRPASVTPVVAQQRSSMLPRPNQTASPVPPGGGGGVGGARRASSGQMGLPRPVQQQGGRIPSPLRSGAAGRASVDHGASLNGGFGYHGQR</sequence>
<feature type="region of interest" description="Disordered" evidence="1">
    <location>
        <begin position="172"/>
        <end position="277"/>
    </location>
</feature>
<evidence type="ECO:0000313" key="3">
    <source>
        <dbReference type="Proteomes" id="UP000215902"/>
    </source>
</evidence>
<accession>A0A267EFC3</accession>
<feature type="compositionally biased region" description="Basic and acidic residues" evidence="1">
    <location>
        <begin position="14"/>
        <end position="27"/>
    </location>
</feature>
<organism evidence="2 3">
    <name type="scientific">Macrostomum lignano</name>
    <dbReference type="NCBI Taxonomy" id="282301"/>
    <lineage>
        <taxon>Eukaryota</taxon>
        <taxon>Metazoa</taxon>
        <taxon>Spiralia</taxon>
        <taxon>Lophotrochozoa</taxon>
        <taxon>Platyhelminthes</taxon>
        <taxon>Rhabditophora</taxon>
        <taxon>Macrostomorpha</taxon>
        <taxon>Macrostomida</taxon>
        <taxon>Macrostomidae</taxon>
        <taxon>Macrostomum</taxon>
    </lineage>
</organism>
<feature type="compositionally biased region" description="Gly residues" evidence="1">
    <location>
        <begin position="487"/>
        <end position="497"/>
    </location>
</feature>
<feature type="compositionally biased region" description="Low complexity" evidence="1">
    <location>
        <begin position="29"/>
        <end position="38"/>
    </location>
</feature>
<feature type="compositionally biased region" description="Polar residues" evidence="1">
    <location>
        <begin position="197"/>
        <end position="206"/>
    </location>
</feature>
<dbReference type="EMBL" id="NIVC01002246">
    <property type="protein sequence ID" value="PAA59614.1"/>
    <property type="molecule type" value="Genomic_DNA"/>
</dbReference>
<feature type="region of interest" description="Disordered" evidence="1">
    <location>
        <begin position="1"/>
        <end position="79"/>
    </location>
</feature>
<dbReference type="Proteomes" id="UP000215902">
    <property type="component" value="Unassembled WGS sequence"/>
</dbReference>
<gene>
    <name evidence="2" type="ORF">BOX15_Mlig016408g1</name>
</gene>
<feature type="compositionally biased region" description="Low complexity" evidence="1">
    <location>
        <begin position="207"/>
        <end position="229"/>
    </location>
</feature>
<feature type="compositionally biased region" description="Polar residues" evidence="1">
    <location>
        <begin position="417"/>
        <end position="431"/>
    </location>
</feature>
<evidence type="ECO:0000256" key="1">
    <source>
        <dbReference type="SAM" id="MobiDB-lite"/>
    </source>
</evidence>
<feature type="compositionally biased region" description="Low complexity" evidence="1">
    <location>
        <begin position="377"/>
        <end position="399"/>
    </location>
</feature>
<feature type="region of interest" description="Disordered" evidence="1">
    <location>
        <begin position="126"/>
        <end position="145"/>
    </location>
</feature>
<feature type="compositionally biased region" description="Low complexity" evidence="1">
    <location>
        <begin position="299"/>
        <end position="332"/>
    </location>
</feature>
<feature type="compositionally biased region" description="Polar residues" evidence="1">
    <location>
        <begin position="59"/>
        <end position="70"/>
    </location>
</feature>
<comment type="caution">
    <text evidence="2">The sequence shown here is derived from an EMBL/GenBank/DDBJ whole genome shotgun (WGS) entry which is preliminary data.</text>
</comment>
<protein>
    <submittedName>
        <fullName evidence="2">Uncharacterized protein</fullName>
    </submittedName>
</protein>
<feature type="compositionally biased region" description="Polar residues" evidence="1">
    <location>
        <begin position="365"/>
        <end position="376"/>
    </location>
</feature>